<reference evidence="1 2" key="1">
    <citation type="journal article" date="2013" name="J. Virol.">
        <title>Insights into head-tailed viruses infecting extremely halophilic archaea.</title>
        <authorList>
            <person name="Pietila M.K."/>
            <person name="Laurinmaki P."/>
            <person name="Russell D.A."/>
            <person name="Ko C.C."/>
            <person name="Jacobs-Sera D."/>
            <person name="Butcher S.J."/>
            <person name="Bamford D.H."/>
            <person name="Hendrix R.W."/>
        </authorList>
    </citation>
    <scope>NUCLEOTIDE SEQUENCE [LARGE SCALE GENOMIC DNA]</scope>
</reference>
<accession>L7TNF1</accession>
<dbReference type="KEGG" id="vg:14477253"/>
<dbReference type="GeneID" id="14477253"/>
<protein>
    <submittedName>
        <fullName evidence="1">Uncharacterized protein</fullName>
    </submittedName>
</protein>
<gene>
    <name evidence="1" type="primary">10</name>
    <name evidence="1" type="ORF">HVTV1_10</name>
</gene>
<evidence type="ECO:0000313" key="1">
    <source>
        <dbReference type="EMBL" id="AGC34382.1"/>
    </source>
</evidence>
<dbReference type="Proteomes" id="UP000011137">
    <property type="component" value="Segment"/>
</dbReference>
<organism evidence="1 2">
    <name type="scientific">Haloarcula vallismortis tailed virus 1</name>
    <dbReference type="NCBI Taxonomy" id="1262528"/>
    <lineage>
        <taxon>Viruses</taxon>
        <taxon>Duplodnaviria</taxon>
        <taxon>Heunggongvirae</taxon>
        <taxon>Uroviricota</taxon>
        <taxon>Caudoviricetes</taxon>
        <taxon>Thumleimavirales</taxon>
        <taxon>Druskaviridae</taxon>
        <taxon>Tredecimvirus</taxon>
        <taxon>Tredecimvirus thailandense</taxon>
        <taxon>Tredecimvirus HVTV1</taxon>
    </lineage>
</organism>
<dbReference type="OrthoDB" id="40070at10239"/>
<name>L7TNF1_9CAUD</name>
<proteinExistence type="predicted"/>
<dbReference type="RefSeq" id="YP_007378916.1">
    <property type="nucleotide sequence ID" value="NC_020158.1"/>
</dbReference>
<sequence length="80" mass="9114">MTTDAVQRRGMADDEYRLSKADKILHNCPACEYGTTSFPETGQIECQSCGNRYTHAHVAWVETPRDEVFWGLYFAGKNTH</sequence>
<keyword evidence="2" id="KW-1185">Reference proteome</keyword>
<dbReference type="EMBL" id="KC117377">
    <property type="protein sequence ID" value="AGC34382.1"/>
    <property type="molecule type" value="Genomic_DNA"/>
</dbReference>
<evidence type="ECO:0000313" key="2">
    <source>
        <dbReference type="Proteomes" id="UP000011137"/>
    </source>
</evidence>